<dbReference type="Pfam" id="PF07963">
    <property type="entry name" value="N_methyl"/>
    <property type="match status" value="1"/>
</dbReference>
<feature type="domain" description="General secretion pathway GspH" evidence="12">
    <location>
        <begin position="58"/>
        <end position="166"/>
    </location>
</feature>
<evidence type="ECO:0000313" key="14">
    <source>
        <dbReference type="Proteomes" id="UP000198145"/>
    </source>
</evidence>
<evidence type="ECO:0000259" key="12">
    <source>
        <dbReference type="Pfam" id="PF12019"/>
    </source>
</evidence>
<evidence type="ECO:0000256" key="6">
    <source>
        <dbReference type="ARBA" id="ARBA00022692"/>
    </source>
</evidence>
<evidence type="ECO:0000256" key="1">
    <source>
        <dbReference type="ARBA" id="ARBA00004377"/>
    </source>
</evidence>
<gene>
    <name evidence="13" type="ORF">CEG18_25785</name>
</gene>
<comment type="similarity">
    <text evidence="9">Belongs to the GSP H family.</text>
</comment>
<evidence type="ECO:0000256" key="9">
    <source>
        <dbReference type="ARBA" id="ARBA00025772"/>
    </source>
</evidence>
<evidence type="ECO:0000256" key="2">
    <source>
        <dbReference type="ARBA" id="ARBA00021549"/>
    </source>
</evidence>
<keyword evidence="7 11" id="KW-1133">Transmembrane helix</keyword>
<dbReference type="Gene3D" id="3.55.40.10">
    <property type="entry name" value="minor pseudopilin epsh domain"/>
    <property type="match status" value="1"/>
</dbReference>
<dbReference type="Proteomes" id="UP000198145">
    <property type="component" value="Unassembled WGS sequence"/>
</dbReference>
<dbReference type="InterPro" id="IPR022346">
    <property type="entry name" value="T2SS_GspH"/>
</dbReference>
<evidence type="ECO:0000256" key="7">
    <source>
        <dbReference type="ARBA" id="ARBA00022989"/>
    </source>
</evidence>
<dbReference type="InterPro" id="IPR012902">
    <property type="entry name" value="N_methyl_site"/>
</dbReference>
<keyword evidence="6 11" id="KW-0812">Transmembrane</keyword>
<dbReference type="Pfam" id="PF12019">
    <property type="entry name" value="GspH"/>
    <property type="match status" value="1"/>
</dbReference>
<reference evidence="13 14" key="1">
    <citation type="submission" date="2017-06" db="EMBL/GenBank/DDBJ databases">
        <title>Draft genome of Pseudomonas nitroreducens DF05.</title>
        <authorList>
            <person name="Iyer R."/>
        </authorList>
    </citation>
    <scope>NUCLEOTIDE SEQUENCE [LARGE SCALE GENOMIC DNA]</scope>
    <source>
        <strain evidence="13 14">DF05</strain>
    </source>
</reference>
<keyword evidence="3" id="KW-1003">Cell membrane</keyword>
<organism evidence="13 14">
    <name type="scientific">Pseudomonas nitroreducens</name>
    <dbReference type="NCBI Taxonomy" id="46680"/>
    <lineage>
        <taxon>Bacteria</taxon>
        <taxon>Pseudomonadati</taxon>
        <taxon>Pseudomonadota</taxon>
        <taxon>Gammaproteobacteria</taxon>
        <taxon>Pseudomonadales</taxon>
        <taxon>Pseudomonadaceae</taxon>
        <taxon>Pseudomonas</taxon>
    </lineage>
</organism>
<dbReference type="InterPro" id="IPR045584">
    <property type="entry name" value="Pilin-like"/>
</dbReference>
<name>A0A246F414_PSENT</name>
<dbReference type="NCBIfam" id="TIGR02532">
    <property type="entry name" value="IV_pilin_GFxxxE"/>
    <property type="match status" value="1"/>
</dbReference>
<comment type="caution">
    <text evidence="13">The sequence shown here is derived from an EMBL/GenBank/DDBJ whole genome shotgun (WGS) entry which is preliminary data.</text>
</comment>
<evidence type="ECO:0000313" key="13">
    <source>
        <dbReference type="EMBL" id="OWP47935.1"/>
    </source>
</evidence>
<evidence type="ECO:0000256" key="11">
    <source>
        <dbReference type="SAM" id="Phobius"/>
    </source>
</evidence>
<keyword evidence="4" id="KW-0488">Methylation</keyword>
<evidence type="ECO:0000256" key="5">
    <source>
        <dbReference type="ARBA" id="ARBA00022519"/>
    </source>
</evidence>
<dbReference type="SUPFAM" id="SSF54523">
    <property type="entry name" value="Pili subunits"/>
    <property type="match status" value="1"/>
</dbReference>
<dbReference type="GO" id="GO:0005886">
    <property type="term" value="C:plasma membrane"/>
    <property type="evidence" value="ECO:0007669"/>
    <property type="project" value="UniProtKB-SubCell"/>
</dbReference>
<comment type="subcellular location">
    <subcellularLocation>
        <location evidence="1">Cell inner membrane</location>
        <topology evidence="1">Single-pass membrane protein</topology>
    </subcellularLocation>
</comment>
<dbReference type="GO" id="GO:0015627">
    <property type="term" value="C:type II protein secretion system complex"/>
    <property type="evidence" value="ECO:0007669"/>
    <property type="project" value="InterPro"/>
</dbReference>
<dbReference type="AlphaFoldDB" id="A0A246F414"/>
<keyword evidence="5" id="KW-0997">Cell inner membrane</keyword>
<protein>
    <recommendedName>
        <fullName evidence="2">Type II secretion system protein H</fullName>
    </recommendedName>
    <alternativeName>
        <fullName evidence="10">General secretion pathway protein H</fullName>
    </alternativeName>
</protein>
<dbReference type="GO" id="GO:0015628">
    <property type="term" value="P:protein secretion by the type II secretion system"/>
    <property type="evidence" value="ECO:0007669"/>
    <property type="project" value="InterPro"/>
</dbReference>
<sequence length="172" mass="18228">MDLPSNALPTPAVPAQRQDGFTLIEAMVTIGLLAILLGIAVPSFDLLINRNRAQSTGKELAALLQYARAQAQIGHQPVRVAPQTEGDWSGELIVSRLRGGDLAGHREIELRRVRLVDAGTVSITQDATAPLEFDGNGIAIGSDGFPRVFTLTAGRYSSKVCLQRGGAVAPCD</sequence>
<keyword evidence="8 11" id="KW-0472">Membrane</keyword>
<evidence type="ECO:0000256" key="3">
    <source>
        <dbReference type="ARBA" id="ARBA00022475"/>
    </source>
</evidence>
<accession>A0A246F414</accession>
<evidence type="ECO:0000256" key="10">
    <source>
        <dbReference type="ARBA" id="ARBA00030775"/>
    </source>
</evidence>
<evidence type="ECO:0000256" key="8">
    <source>
        <dbReference type="ARBA" id="ARBA00023136"/>
    </source>
</evidence>
<dbReference type="EMBL" id="NJBA01000011">
    <property type="protein sequence ID" value="OWP47935.1"/>
    <property type="molecule type" value="Genomic_DNA"/>
</dbReference>
<feature type="transmembrane region" description="Helical" evidence="11">
    <location>
        <begin position="20"/>
        <end position="48"/>
    </location>
</feature>
<evidence type="ECO:0000256" key="4">
    <source>
        <dbReference type="ARBA" id="ARBA00022481"/>
    </source>
</evidence>
<proteinExistence type="inferred from homology"/>